<dbReference type="InterPro" id="IPR003594">
    <property type="entry name" value="HATPase_dom"/>
</dbReference>
<evidence type="ECO:0000259" key="8">
    <source>
        <dbReference type="PROSITE" id="PS50113"/>
    </source>
</evidence>
<dbReference type="InterPro" id="IPR036890">
    <property type="entry name" value="HATPase_C_sf"/>
</dbReference>
<dbReference type="CDD" id="cd00130">
    <property type="entry name" value="PAS"/>
    <property type="match status" value="1"/>
</dbReference>
<evidence type="ECO:0000256" key="4">
    <source>
        <dbReference type="ARBA" id="ARBA00022679"/>
    </source>
</evidence>
<keyword evidence="4" id="KW-0808">Transferase</keyword>
<dbReference type="InterPro" id="IPR036097">
    <property type="entry name" value="HisK_dim/P_sf"/>
</dbReference>
<dbReference type="InterPro" id="IPR003661">
    <property type="entry name" value="HisK_dim/P_dom"/>
</dbReference>
<keyword evidence="5" id="KW-0418">Kinase</keyword>
<dbReference type="CDD" id="cd00082">
    <property type="entry name" value="HisKA"/>
    <property type="match status" value="1"/>
</dbReference>
<sequence>MNTSDALDSYPFLAGGGEMGTLTRSFDWSKTEIGSPDEWPQSLRTTVSILLASRFPMFLFWGPSLIQFYNDAYRPSLGNDGKHPTALGQRAEECWPETWPIIKPLIDQVLAGGEATWSEDQLIPIFRNGRLENVYWTFSYSPVRDESGQVGGVLVVCTETTQAITVLRKAEESEEQLRFAIDAAELGTFDLNPITNRFVGNDRLKEWFGLPPHAEIPLQTALDVIIDRDRQRVTDAIWEAMQYASGGLYDAVYTITNPQTGIERIVRAKGKAYFNPDQTPYRLNGTLQDITHEVTIQQQLIATNEELVDSIRQFTFVTDFMPQMVWATQPDGTHDFYNRQWYAFTGLTPDQSMGEGWSTVLHPDDIARTQAIWQHSLETGAPYEIEYRMRRHDGAYRWLLARALPMRDAGPDGQPGPILRWFGTCTDIHDQKSFATDLEQQVAQRTRALQIANLDLQRSNENLERFAYVSSHDLQEPLRKIQSFGDLLKTNYASQLGDGVDFLERMQSAADRMSMLIKDLLAFSRIRNQPGAFRSVSISHIINGVLNDLELSIQESGATIDAGPLPTIEGDGPQLRQLFQNLITNAIKFRQPGVAPHIRISCETVSSADLPEELHPISTASRFYLITVTDNGIGFDEKYADRIFQMFQRLHGRSQYGGTGIGLAIVQKVVDNHGGAIQAVSQPGQGARFCIYLPA</sequence>
<dbReference type="PANTHER" id="PTHR43304:SF1">
    <property type="entry name" value="PAC DOMAIN-CONTAINING PROTEIN"/>
    <property type="match status" value="1"/>
</dbReference>
<feature type="domain" description="PAC" evidence="8">
    <location>
        <begin position="383"/>
        <end position="440"/>
    </location>
</feature>
<organism evidence="9 10">
    <name type="scientific">Spirosoma sordidisoli</name>
    <dbReference type="NCBI Taxonomy" id="2502893"/>
    <lineage>
        <taxon>Bacteria</taxon>
        <taxon>Pseudomonadati</taxon>
        <taxon>Bacteroidota</taxon>
        <taxon>Cytophagia</taxon>
        <taxon>Cytophagales</taxon>
        <taxon>Cytophagaceae</taxon>
        <taxon>Spirosoma</taxon>
    </lineage>
</organism>
<evidence type="ECO:0000259" key="6">
    <source>
        <dbReference type="PROSITE" id="PS50109"/>
    </source>
</evidence>
<dbReference type="InterPro" id="IPR013656">
    <property type="entry name" value="PAS_4"/>
</dbReference>
<keyword evidence="10" id="KW-1185">Reference proteome</keyword>
<dbReference type="InterPro" id="IPR005467">
    <property type="entry name" value="His_kinase_dom"/>
</dbReference>
<dbReference type="SMART" id="SM00091">
    <property type="entry name" value="PAS"/>
    <property type="match status" value="2"/>
</dbReference>
<dbReference type="Pfam" id="PF00512">
    <property type="entry name" value="HisKA"/>
    <property type="match status" value="1"/>
</dbReference>
<dbReference type="InterPro" id="IPR013655">
    <property type="entry name" value="PAS_fold_3"/>
</dbReference>
<comment type="caution">
    <text evidence="9">The sequence shown here is derived from an EMBL/GenBank/DDBJ whole genome shotgun (WGS) entry which is preliminary data.</text>
</comment>
<reference evidence="9 10" key="1">
    <citation type="submission" date="2019-01" db="EMBL/GenBank/DDBJ databases">
        <title>Spirosoma flava sp. nov., a propanil-degrading bacterium isolated from herbicide-contaminated soil.</title>
        <authorList>
            <person name="Zhang L."/>
            <person name="Jiang J.-D."/>
        </authorList>
    </citation>
    <scope>NUCLEOTIDE SEQUENCE [LARGE SCALE GENOMIC DNA]</scope>
    <source>
        <strain evidence="9 10">TY50</strain>
    </source>
</reference>
<dbReference type="InterPro" id="IPR000014">
    <property type="entry name" value="PAS"/>
</dbReference>
<evidence type="ECO:0000259" key="7">
    <source>
        <dbReference type="PROSITE" id="PS50112"/>
    </source>
</evidence>
<dbReference type="FunFam" id="3.30.450.20:FF:000099">
    <property type="entry name" value="Sensory box sensor histidine kinase"/>
    <property type="match status" value="1"/>
</dbReference>
<dbReference type="SUPFAM" id="SSF55785">
    <property type="entry name" value="PYP-like sensor domain (PAS domain)"/>
    <property type="match status" value="3"/>
</dbReference>
<keyword evidence="3" id="KW-0597">Phosphoprotein</keyword>
<dbReference type="Gene3D" id="3.30.450.20">
    <property type="entry name" value="PAS domain"/>
    <property type="match status" value="3"/>
</dbReference>
<accession>A0A4Q2URU8</accession>
<dbReference type="FunFam" id="3.30.565.10:FF:000006">
    <property type="entry name" value="Sensor histidine kinase WalK"/>
    <property type="match status" value="1"/>
</dbReference>
<dbReference type="EC" id="2.7.13.3" evidence="2"/>
<proteinExistence type="predicted"/>
<dbReference type="Pfam" id="PF02518">
    <property type="entry name" value="HATPase_c"/>
    <property type="match status" value="1"/>
</dbReference>
<dbReference type="NCBIfam" id="TIGR00229">
    <property type="entry name" value="sensory_box"/>
    <property type="match status" value="1"/>
</dbReference>
<gene>
    <name evidence="9" type="ORF">EQG79_11425</name>
</gene>
<dbReference type="PRINTS" id="PR00344">
    <property type="entry name" value="BCTRLSENSOR"/>
</dbReference>
<dbReference type="Proteomes" id="UP000290407">
    <property type="component" value="Unassembled WGS sequence"/>
</dbReference>
<feature type="domain" description="Histidine kinase" evidence="6">
    <location>
        <begin position="469"/>
        <end position="695"/>
    </location>
</feature>
<evidence type="ECO:0000256" key="2">
    <source>
        <dbReference type="ARBA" id="ARBA00012438"/>
    </source>
</evidence>
<evidence type="ECO:0000256" key="1">
    <source>
        <dbReference type="ARBA" id="ARBA00000085"/>
    </source>
</evidence>
<dbReference type="SUPFAM" id="SSF55874">
    <property type="entry name" value="ATPase domain of HSP90 chaperone/DNA topoisomerase II/histidine kinase"/>
    <property type="match status" value="1"/>
</dbReference>
<dbReference type="PROSITE" id="PS50109">
    <property type="entry name" value="HIS_KIN"/>
    <property type="match status" value="1"/>
</dbReference>
<dbReference type="Pfam" id="PF08447">
    <property type="entry name" value="PAS_3"/>
    <property type="match status" value="2"/>
</dbReference>
<name>A0A4Q2URU8_9BACT</name>
<dbReference type="InterPro" id="IPR004358">
    <property type="entry name" value="Sig_transdc_His_kin-like_C"/>
</dbReference>
<dbReference type="InterPro" id="IPR000700">
    <property type="entry name" value="PAS-assoc_C"/>
</dbReference>
<dbReference type="Gene3D" id="3.30.565.10">
    <property type="entry name" value="Histidine kinase-like ATPase, C-terminal domain"/>
    <property type="match status" value="1"/>
</dbReference>
<dbReference type="SMART" id="SM00387">
    <property type="entry name" value="HATPase_c"/>
    <property type="match status" value="1"/>
</dbReference>
<dbReference type="Gene3D" id="1.10.287.130">
    <property type="match status" value="1"/>
</dbReference>
<evidence type="ECO:0000313" key="9">
    <source>
        <dbReference type="EMBL" id="RYC70455.1"/>
    </source>
</evidence>
<dbReference type="EMBL" id="SBLB01000002">
    <property type="protein sequence ID" value="RYC70455.1"/>
    <property type="molecule type" value="Genomic_DNA"/>
</dbReference>
<dbReference type="PROSITE" id="PS50112">
    <property type="entry name" value="PAS"/>
    <property type="match status" value="1"/>
</dbReference>
<feature type="domain" description="PAS" evidence="7">
    <location>
        <begin position="310"/>
        <end position="380"/>
    </location>
</feature>
<dbReference type="SMART" id="SM00086">
    <property type="entry name" value="PAC"/>
    <property type="match status" value="3"/>
</dbReference>
<dbReference type="InterPro" id="IPR052162">
    <property type="entry name" value="Sensor_kinase/Photoreceptor"/>
</dbReference>
<dbReference type="InterPro" id="IPR001610">
    <property type="entry name" value="PAC"/>
</dbReference>
<dbReference type="Pfam" id="PF08448">
    <property type="entry name" value="PAS_4"/>
    <property type="match status" value="1"/>
</dbReference>
<protein>
    <recommendedName>
        <fullName evidence="2">histidine kinase</fullName>
        <ecNumber evidence="2">2.7.13.3</ecNumber>
    </recommendedName>
</protein>
<dbReference type="GO" id="GO:0000155">
    <property type="term" value="F:phosphorelay sensor kinase activity"/>
    <property type="evidence" value="ECO:0007669"/>
    <property type="project" value="InterPro"/>
</dbReference>
<dbReference type="RefSeq" id="WP_129601527.1">
    <property type="nucleotide sequence ID" value="NZ_SBLB01000002.1"/>
</dbReference>
<dbReference type="AlphaFoldDB" id="A0A4Q2URU8"/>
<evidence type="ECO:0000256" key="3">
    <source>
        <dbReference type="ARBA" id="ARBA00022553"/>
    </source>
</evidence>
<dbReference type="SMART" id="SM00388">
    <property type="entry name" value="HisKA"/>
    <property type="match status" value="1"/>
</dbReference>
<dbReference type="PANTHER" id="PTHR43304">
    <property type="entry name" value="PHYTOCHROME-LIKE PROTEIN CPH1"/>
    <property type="match status" value="1"/>
</dbReference>
<evidence type="ECO:0000256" key="5">
    <source>
        <dbReference type="ARBA" id="ARBA00022777"/>
    </source>
</evidence>
<comment type="catalytic activity">
    <reaction evidence="1">
        <text>ATP + protein L-histidine = ADP + protein N-phospho-L-histidine.</text>
        <dbReference type="EC" id="2.7.13.3"/>
    </reaction>
</comment>
<dbReference type="PROSITE" id="PS50113">
    <property type="entry name" value="PAC"/>
    <property type="match status" value="1"/>
</dbReference>
<dbReference type="InterPro" id="IPR035965">
    <property type="entry name" value="PAS-like_dom_sf"/>
</dbReference>
<dbReference type="SUPFAM" id="SSF47384">
    <property type="entry name" value="Homodimeric domain of signal transducing histidine kinase"/>
    <property type="match status" value="1"/>
</dbReference>
<evidence type="ECO:0000313" key="10">
    <source>
        <dbReference type="Proteomes" id="UP000290407"/>
    </source>
</evidence>